<gene>
    <name evidence="1" type="ORF">EZJ58_2874</name>
</gene>
<reference evidence="1 2" key="1">
    <citation type="submission" date="2019-02" db="EMBL/GenBank/DDBJ databases">
        <title>Investigation of anaerobic lignin degradation for improved lignocellulosic biofuels.</title>
        <authorList>
            <person name="Deangelis K."/>
        </authorList>
    </citation>
    <scope>NUCLEOTIDE SEQUENCE [LARGE SCALE GENOMIC DNA]</scope>
    <source>
        <strain evidence="1 2">159R</strain>
    </source>
</reference>
<organism evidence="1 2">
    <name type="scientific">Sodalis ligni</name>
    <dbReference type="NCBI Taxonomy" id="2697027"/>
    <lineage>
        <taxon>Bacteria</taxon>
        <taxon>Pseudomonadati</taxon>
        <taxon>Pseudomonadota</taxon>
        <taxon>Gammaproteobacteria</taxon>
        <taxon>Enterobacterales</taxon>
        <taxon>Bruguierivoracaceae</taxon>
        <taxon>Sodalis</taxon>
    </lineage>
</organism>
<protein>
    <submittedName>
        <fullName evidence="1">Proteic killer suppression protein</fullName>
    </submittedName>
</protein>
<keyword evidence="2" id="KW-1185">Reference proteome</keyword>
<evidence type="ECO:0000313" key="2">
    <source>
        <dbReference type="Proteomes" id="UP000294555"/>
    </source>
</evidence>
<sequence length="93" mass="10458">MIKSFKHKGLERFYKTGSAAGIQTAHASRLRRQLFAFSKAKKPCDMGAPGWDLHPLKGNEAGVWSVSVNGNRRMAFRFDADGDAVLVDYRDYH</sequence>
<proteinExistence type="predicted"/>
<evidence type="ECO:0000313" key="1">
    <source>
        <dbReference type="EMBL" id="TCL04738.1"/>
    </source>
</evidence>
<name>A0A4V6NFN6_9GAMM</name>
<dbReference type="EMBL" id="SJOI01000001">
    <property type="protein sequence ID" value="TCL04738.1"/>
    <property type="molecule type" value="Genomic_DNA"/>
</dbReference>
<dbReference type="Pfam" id="PF05015">
    <property type="entry name" value="HigB-like_toxin"/>
    <property type="match status" value="1"/>
</dbReference>
<comment type="caution">
    <text evidence="1">The sequence shown here is derived from an EMBL/GenBank/DDBJ whole genome shotgun (WGS) entry which is preliminary data.</text>
</comment>
<dbReference type="SUPFAM" id="SSF143011">
    <property type="entry name" value="RelE-like"/>
    <property type="match status" value="1"/>
</dbReference>
<dbReference type="AlphaFoldDB" id="A0A4V6NFN6"/>
<dbReference type="OrthoDB" id="9801102at2"/>
<dbReference type="Gene3D" id="3.30.2310.20">
    <property type="entry name" value="RelE-like"/>
    <property type="match status" value="1"/>
</dbReference>
<dbReference type="PANTHER" id="PTHR40266">
    <property type="entry name" value="TOXIN HIGB-1"/>
    <property type="match status" value="1"/>
</dbReference>
<accession>A0A4V6NFN6</accession>
<dbReference type="RefSeq" id="WP_132923504.1">
    <property type="nucleotide sequence ID" value="NZ_SJOI01000001.1"/>
</dbReference>
<dbReference type="InterPro" id="IPR035093">
    <property type="entry name" value="RelE/ParE_toxin_dom_sf"/>
</dbReference>
<dbReference type="Proteomes" id="UP000294555">
    <property type="component" value="Unassembled WGS sequence"/>
</dbReference>
<dbReference type="PANTHER" id="PTHR40266:SF2">
    <property type="entry name" value="TOXIN HIGB-1"/>
    <property type="match status" value="1"/>
</dbReference>
<dbReference type="InterPro" id="IPR007711">
    <property type="entry name" value="HigB-1"/>
</dbReference>